<dbReference type="AlphaFoldDB" id="A0AA85JRG7"/>
<dbReference type="InterPro" id="IPR003386">
    <property type="entry name" value="LACT/PDAT_acylTrfase"/>
</dbReference>
<dbReference type="WBParaSite" id="TREG1_52360.1">
    <property type="protein sequence ID" value="TREG1_52360.1"/>
    <property type="gene ID" value="TREG1_52360"/>
</dbReference>
<feature type="chain" id="PRO_5041704640" description="AB hydrolase-1 domain-containing protein" evidence="1">
    <location>
        <begin position="23"/>
        <end position="412"/>
    </location>
</feature>
<dbReference type="InterPro" id="IPR029058">
    <property type="entry name" value="AB_hydrolase_fold"/>
</dbReference>
<feature type="signal peptide" evidence="1">
    <location>
        <begin position="1"/>
        <end position="22"/>
    </location>
</feature>
<accession>A0AA85JRG7</accession>
<dbReference type="GO" id="GO:0006629">
    <property type="term" value="P:lipid metabolic process"/>
    <property type="evidence" value="ECO:0007669"/>
    <property type="project" value="InterPro"/>
</dbReference>
<proteinExistence type="predicted"/>
<name>A0AA85JRG7_TRIRE</name>
<evidence type="ECO:0008006" key="4">
    <source>
        <dbReference type="Google" id="ProtNLM"/>
    </source>
</evidence>
<dbReference type="Proteomes" id="UP000050795">
    <property type="component" value="Unassembled WGS sequence"/>
</dbReference>
<evidence type="ECO:0000313" key="2">
    <source>
        <dbReference type="Proteomes" id="UP000050795"/>
    </source>
</evidence>
<sequence length="412" mass="47654">MLMRSTIKILLVQLYLFNRVFTSPVYDPKLTHAHEANGLNIRYPVIFIHGIGGTQAHCIVKDPQSRVKRFIVWIRLIIFLIPEKLFSYMGLEYDPVSKTTKEKDICDVEFPGWGDTWASEYLTEEKYAPSGYLKLLVDGLTEDSYFIRNKTLRAAPYDFRKTPQENLKYFEKLKQLVEETYENGGYRPVYLLAHSMGSLYAMYFLKQQTKHWKQQYIRGYISVSAPFGGSMEALYSETCGNNFGIPSRTPFGFRTAERSFPAMAFLLPDPRLWSKDEKVIVTPTKNYSVHDMKEIFDDISFPSGYLMMQEGKKTIDTLERPTDVDIYCIYGVQLPTISQMIFSSPGQFRSSFPNHIPLIKYGDGDGMVNIRSLSVCRNWKSVNEILLPHSSHEDILKDQRLIDIVKRILIIK</sequence>
<reference evidence="3" key="2">
    <citation type="submission" date="2023-11" db="UniProtKB">
        <authorList>
            <consortium name="WormBaseParasite"/>
        </authorList>
    </citation>
    <scope>IDENTIFICATION</scope>
</reference>
<evidence type="ECO:0000256" key="1">
    <source>
        <dbReference type="SAM" id="SignalP"/>
    </source>
</evidence>
<dbReference type="GO" id="GO:0008374">
    <property type="term" value="F:O-acyltransferase activity"/>
    <property type="evidence" value="ECO:0007669"/>
    <property type="project" value="InterPro"/>
</dbReference>
<dbReference type="Pfam" id="PF02450">
    <property type="entry name" value="LCAT"/>
    <property type="match status" value="2"/>
</dbReference>
<dbReference type="PANTHER" id="PTHR11440">
    <property type="entry name" value="LECITHIN-CHOLESTEROL ACYLTRANSFERASE-RELATED"/>
    <property type="match status" value="1"/>
</dbReference>
<reference evidence="2" key="1">
    <citation type="submission" date="2022-06" db="EMBL/GenBank/DDBJ databases">
        <authorList>
            <person name="Berger JAMES D."/>
            <person name="Berger JAMES D."/>
        </authorList>
    </citation>
    <scope>NUCLEOTIDE SEQUENCE [LARGE SCALE GENOMIC DNA]</scope>
</reference>
<dbReference type="SUPFAM" id="SSF53474">
    <property type="entry name" value="alpha/beta-Hydrolases"/>
    <property type="match status" value="1"/>
</dbReference>
<organism evidence="2 3">
    <name type="scientific">Trichobilharzia regenti</name>
    <name type="common">Nasal bird schistosome</name>
    <dbReference type="NCBI Taxonomy" id="157069"/>
    <lineage>
        <taxon>Eukaryota</taxon>
        <taxon>Metazoa</taxon>
        <taxon>Spiralia</taxon>
        <taxon>Lophotrochozoa</taxon>
        <taxon>Platyhelminthes</taxon>
        <taxon>Trematoda</taxon>
        <taxon>Digenea</taxon>
        <taxon>Strigeidida</taxon>
        <taxon>Schistosomatoidea</taxon>
        <taxon>Schistosomatidae</taxon>
        <taxon>Trichobilharzia</taxon>
    </lineage>
</organism>
<keyword evidence="1" id="KW-0732">Signal</keyword>
<evidence type="ECO:0000313" key="3">
    <source>
        <dbReference type="WBParaSite" id="TREG1_52360.1"/>
    </source>
</evidence>
<dbReference type="Gene3D" id="3.40.50.1820">
    <property type="entry name" value="alpha/beta hydrolase"/>
    <property type="match status" value="2"/>
</dbReference>
<protein>
    <recommendedName>
        <fullName evidence="4">AB hydrolase-1 domain-containing protein</fullName>
    </recommendedName>
</protein>
<keyword evidence="2" id="KW-1185">Reference proteome</keyword>